<evidence type="ECO:0000313" key="1">
    <source>
        <dbReference type="EMBL" id="KXU90026.1"/>
    </source>
</evidence>
<accession>A0A149PYJ2</accession>
<keyword evidence="2" id="KW-1185">Reference proteome</keyword>
<gene>
    <name evidence="1" type="ORF">CI15_07600</name>
</gene>
<evidence type="ECO:0000313" key="2">
    <source>
        <dbReference type="Proteomes" id="UP000075613"/>
    </source>
</evidence>
<dbReference type="EMBL" id="LRBG01000004">
    <property type="protein sequence ID" value="KXU90026.1"/>
    <property type="molecule type" value="Genomic_DNA"/>
</dbReference>
<dbReference type="STRING" id="1399968.CI15_07600"/>
<organism evidence="1 2">
    <name type="scientific">Paraburkholderia monticola</name>
    <dbReference type="NCBI Taxonomy" id="1399968"/>
    <lineage>
        <taxon>Bacteria</taxon>
        <taxon>Pseudomonadati</taxon>
        <taxon>Pseudomonadota</taxon>
        <taxon>Betaproteobacteria</taxon>
        <taxon>Burkholderiales</taxon>
        <taxon>Burkholderiaceae</taxon>
        <taxon>Paraburkholderia</taxon>
    </lineage>
</organism>
<dbReference type="AlphaFoldDB" id="A0A149PYJ2"/>
<name>A0A149PYJ2_9BURK</name>
<proteinExistence type="predicted"/>
<comment type="caution">
    <text evidence="1">The sequence shown here is derived from an EMBL/GenBank/DDBJ whole genome shotgun (WGS) entry which is preliminary data.</text>
</comment>
<protein>
    <submittedName>
        <fullName evidence="1">Uncharacterized protein</fullName>
    </submittedName>
</protein>
<reference evidence="1 2" key="1">
    <citation type="journal article" date="2015" name="Int. J. Syst. Evol. Microbiol.">
        <title>Burkholderia monticola sp. nov., isolated from mountain soil.</title>
        <authorList>
            <person name="Baek I."/>
            <person name="Seo B."/>
            <person name="Lee I."/>
            <person name="Yi H."/>
            <person name="Chun J."/>
        </authorList>
    </citation>
    <scope>NUCLEOTIDE SEQUENCE [LARGE SCALE GENOMIC DNA]</scope>
    <source>
        <strain evidence="1 2">JC2948</strain>
    </source>
</reference>
<dbReference type="Proteomes" id="UP000075613">
    <property type="component" value="Unassembled WGS sequence"/>
</dbReference>
<sequence>MLITFMNARRRGEVIHKKVGLMRGALQVHSEKMKIYEVAFYILKTYKKKIPFYVNETTCLAIRSLEVIQTCYSRIDTALGHSDALTSLEDIPLFSYRRFSVAECVGATLKFFGFSDYARDQDNPTNIIIEAGGDRGLMFTDTHVFRRMYCLVAFYRYENRDIMAISWQICHMDLKSVRTYLTDPMSRKDVETIYAKMPTEAEDRRRAFIAEDADLEREMTRVGNLKMAEEIDEIISGEKYTGGFAKYIRKIHARFSKVVSFETDNLVESVYHAIKRRGHFPRPYSHGECMLGSVGNRKAARCYSMADDRHHFEDASPSKCGGCRFHLTKVAYVENLRLEASALRREIEEGGLDGFALARKKRDLKALETSIASLCERLEIENEG</sequence>